<evidence type="ECO:0000313" key="2">
    <source>
        <dbReference type="Proteomes" id="UP000807504"/>
    </source>
</evidence>
<reference evidence="1" key="1">
    <citation type="journal article" date="2020" name="bioRxiv">
        <title>Chromosome-level reference genome of the European wasp spider Argiope bruennichi: a resource for studies on range expansion and evolutionary adaptation.</title>
        <authorList>
            <person name="Sheffer M.M."/>
            <person name="Hoppe A."/>
            <person name="Krehenwinkel H."/>
            <person name="Uhl G."/>
            <person name="Kuss A.W."/>
            <person name="Jensen L."/>
            <person name="Jensen C."/>
            <person name="Gillespie R.G."/>
            <person name="Hoff K.J."/>
            <person name="Prost S."/>
        </authorList>
    </citation>
    <scope>NUCLEOTIDE SEQUENCE</scope>
</reference>
<keyword evidence="2" id="KW-1185">Reference proteome</keyword>
<dbReference type="EMBL" id="JABXBU010001537">
    <property type="protein sequence ID" value="KAF8784053.1"/>
    <property type="molecule type" value="Genomic_DNA"/>
</dbReference>
<dbReference type="AlphaFoldDB" id="A0A8T0F4X8"/>
<organism evidence="1 2">
    <name type="scientific">Argiope bruennichi</name>
    <name type="common">Wasp spider</name>
    <name type="synonym">Aranea bruennichi</name>
    <dbReference type="NCBI Taxonomy" id="94029"/>
    <lineage>
        <taxon>Eukaryota</taxon>
        <taxon>Metazoa</taxon>
        <taxon>Ecdysozoa</taxon>
        <taxon>Arthropoda</taxon>
        <taxon>Chelicerata</taxon>
        <taxon>Arachnida</taxon>
        <taxon>Araneae</taxon>
        <taxon>Araneomorphae</taxon>
        <taxon>Entelegynae</taxon>
        <taxon>Araneoidea</taxon>
        <taxon>Araneidae</taxon>
        <taxon>Argiope</taxon>
    </lineage>
</organism>
<proteinExistence type="predicted"/>
<evidence type="ECO:0000313" key="1">
    <source>
        <dbReference type="EMBL" id="KAF8784053.1"/>
    </source>
</evidence>
<sequence>MGVNESKLKSPSVVSTSRYSEVNKILKNIPPELIDDDVIRRLEAAYERVNRFNIPHSDIPMESPLENIHE</sequence>
<comment type="caution">
    <text evidence="1">The sequence shown here is derived from an EMBL/GenBank/DDBJ whole genome shotgun (WGS) entry which is preliminary data.</text>
</comment>
<reference evidence="1" key="2">
    <citation type="submission" date="2020-06" db="EMBL/GenBank/DDBJ databases">
        <authorList>
            <person name="Sheffer M."/>
        </authorList>
    </citation>
    <scope>NUCLEOTIDE SEQUENCE</scope>
</reference>
<dbReference type="Proteomes" id="UP000807504">
    <property type="component" value="Unassembled WGS sequence"/>
</dbReference>
<name>A0A8T0F4X8_ARGBR</name>
<protein>
    <submittedName>
        <fullName evidence="1">Uncharacterized protein</fullName>
    </submittedName>
</protein>
<accession>A0A8T0F4X8</accession>
<gene>
    <name evidence="1" type="ORF">HNY73_011720</name>
</gene>